<dbReference type="RefSeq" id="WP_038044063.1">
    <property type="nucleotide sequence ID" value="NZ_JAKEDU010000018.1"/>
</dbReference>
<evidence type="ECO:0000313" key="3">
    <source>
        <dbReference type="EMBL" id="TFU14033.1"/>
    </source>
</evidence>
<dbReference type="Gene3D" id="2.10.260.10">
    <property type="match status" value="1"/>
</dbReference>
<dbReference type="OrthoDB" id="9811597at2"/>
<reference evidence="5 6" key="1">
    <citation type="submission" date="2019-03" db="EMBL/GenBank/DDBJ databases">
        <title>Thermus tengchongensis species for the arsenic transformation mechanism.</title>
        <authorList>
            <person name="Yuan G.C."/>
        </authorList>
    </citation>
    <scope>NUCLEOTIDE SEQUENCE [LARGE SCALE GENOMIC DNA]</scope>
    <source>
        <strain evidence="4 6">15W</strain>
        <strain evidence="3 5">15Y</strain>
    </source>
</reference>
<dbReference type="AlphaFoldDB" id="A0A4Y9F890"/>
<evidence type="ECO:0000256" key="1">
    <source>
        <dbReference type="PROSITE-ProRule" id="PRU01076"/>
    </source>
</evidence>
<dbReference type="EMBL" id="SJZF01000023">
    <property type="protein sequence ID" value="TFU25386.1"/>
    <property type="molecule type" value="Genomic_DNA"/>
</dbReference>
<evidence type="ECO:0000313" key="4">
    <source>
        <dbReference type="EMBL" id="TFU25386.1"/>
    </source>
</evidence>
<accession>A0A4Y9F890</accession>
<gene>
    <name evidence="3" type="ORF">E0489_13130</name>
    <name evidence="4" type="ORF">E0687_11060</name>
</gene>
<evidence type="ECO:0000313" key="6">
    <source>
        <dbReference type="Proteomes" id="UP000297668"/>
    </source>
</evidence>
<evidence type="ECO:0000259" key="2">
    <source>
        <dbReference type="PROSITE" id="PS51740"/>
    </source>
</evidence>
<dbReference type="NCBIfam" id="TIGR01439">
    <property type="entry name" value="lp_hng_hel_AbrB"/>
    <property type="match status" value="1"/>
</dbReference>
<sequence>MTLLSRLSPKGQTTLPKRVREALGLRPGDHLLYEVGEDGTVRIRKAEPLDLEGLRALEATLSEWASPEDEEAYRGL</sequence>
<dbReference type="GO" id="GO:0003677">
    <property type="term" value="F:DNA binding"/>
    <property type="evidence" value="ECO:0007669"/>
    <property type="project" value="UniProtKB-UniRule"/>
</dbReference>
<comment type="caution">
    <text evidence="4">The sequence shown here is derived from an EMBL/GenBank/DDBJ whole genome shotgun (WGS) entry which is preliminary data.</text>
</comment>
<name>A0A4Y9F890_9DEIN</name>
<dbReference type="STRING" id="1449357.GCA_000744175_02736"/>
<organism evidence="4 6">
    <name type="scientific">Thermus tengchongensis</name>
    <dbReference type="NCBI Taxonomy" id="1214928"/>
    <lineage>
        <taxon>Bacteria</taxon>
        <taxon>Thermotogati</taxon>
        <taxon>Deinococcota</taxon>
        <taxon>Deinococci</taxon>
        <taxon>Thermales</taxon>
        <taxon>Thermaceae</taxon>
        <taxon>Thermus</taxon>
    </lineage>
</organism>
<dbReference type="Proteomes" id="UP000297244">
    <property type="component" value="Unassembled WGS sequence"/>
</dbReference>
<dbReference type="SUPFAM" id="SSF89447">
    <property type="entry name" value="AbrB/MazE/MraZ-like"/>
    <property type="match status" value="1"/>
</dbReference>
<protein>
    <submittedName>
        <fullName evidence="4">AbrB/MazE/SpoVT family DNA-binding domain-containing protein</fullName>
    </submittedName>
</protein>
<evidence type="ECO:0000313" key="5">
    <source>
        <dbReference type="Proteomes" id="UP000297244"/>
    </source>
</evidence>
<dbReference type="Proteomes" id="UP000297668">
    <property type="component" value="Unassembled WGS sequence"/>
</dbReference>
<proteinExistence type="predicted"/>
<dbReference type="Pfam" id="PF04014">
    <property type="entry name" value="MazE_antitoxin"/>
    <property type="match status" value="1"/>
</dbReference>
<keyword evidence="1 4" id="KW-0238">DNA-binding</keyword>
<keyword evidence="5" id="KW-1185">Reference proteome</keyword>
<dbReference type="EMBL" id="SKBL01000045">
    <property type="protein sequence ID" value="TFU14033.1"/>
    <property type="molecule type" value="Genomic_DNA"/>
</dbReference>
<dbReference type="InterPro" id="IPR037914">
    <property type="entry name" value="SpoVT-AbrB_sf"/>
</dbReference>
<dbReference type="SMART" id="SM00966">
    <property type="entry name" value="SpoVT_AbrB"/>
    <property type="match status" value="1"/>
</dbReference>
<feature type="domain" description="SpoVT-AbrB" evidence="2">
    <location>
        <begin position="2"/>
        <end position="48"/>
    </location>
</feature>
<dbReference type="InterPro" id="IPR007159">
    <property type="entry name" value="SpoVT-AbrB_dom"/>
</dbReference>
<dbReference type="PROSITE" id="PS51740">
    <property type="entry name" value="SPOVT_ABRB"/>
    <property type="match status" value="1"/>
</dbReference>